<name>A0A4S9DFR7_AURPU</name>
<gene>
    <name evidence="1" type="ORF">D6D13_00423</name>
</gene>
<organism evidence="1">
    <name type="scientific">Aureobasidium pullulans</name>
    <name type="common">Black yeast</name>
    <name type="synonym">Pullularia pullulans</name>
    <dbReference type="NCBI Taxonomy" id="5580"/>
    <lineage>
        <taxon>Eukaryota</taxon>
        <taxon>Fungi</taxon>
        <taxon>Dikarya</taxon>
        <taxon>Ascomycota</taxon>
        <taxon>Pezizomycotina</taxon>
        <taxon>Dothideomycetes</taxon>
        <taxon>Dothideomycetidae</taxon>
        <taxon>Dothideales</taxon>
        <taxon>Saccotheciaceae</taxon>
        <taxon>Aureobasidium</taxon>
    </lineage>
</organism>
<dbReference type="EMBL" id="QZAS01000001">
    <property type="protein sequence ID" value="THX18044.1"/>
    <property type="molecule type" value="Genomic_DNA"/>
</dbReference>
<proteinExistence type="predicted"/>
<dbReference type="AlphaFoldDB" id="A0A4S9DFR7"/>
<reference evidence="1" key="1">
    <citation type="submission" date="2018-10" db="EMBL/GenBank/DDBJ databases">
        <title>Fifty Aureobasidium pullulans genomes reveal a recombining polyextremotolerant generalist.</title>
        <authorList>
            <person name="Gostincar C."/>
            <person name="Turk M."/>
            <person name="Zajc J."/>
            <person name="Gunde-Cimerman N."/>
        </authorList>
    </citation>
    <scope>NUCLEOTIDE SEQUENCE [LARGE SCALE GENOMIC DNA]</scope>
    <source>
        <strain evidence="1">EXF-10085</strain>
    </source>
</reference>
<accession>A0A4S9DFR7</accession>
<sequence>KRLATIRQSRTGWKEPPRVLKSVTSSHLTATPRAVWTGCTYLRNIVHFYSMRVTKFCTRGGRMTDRTRA</sequence>
<comment type="caution">
    <text evidence="1">The sequence shown here is derived from an EMBL/GenBank/DDBJ whole genome shotgun (WGS) entry which is preliminary data.</text>
</comment>
<evidence type="ECO:0000313" key="1">
    <source>
        <dbReference type="EMBL" id="THX18044.1"/>
    </source>
</evidence>
<feature type="non-terminal residue" evidence="1">
    <location>
        <position position="1"/>
    </location>
</feature>
<protein>
    <submittedName>
        <fullName evidence="1">Uncharacterized protein</fullName>
    </submittedName>
</protein>